<comment type="similarity">
    <text evidence="1">Belongs to the peptidase C13 family.</text>
</comment>
<dbReference type="PIRSF" id="PIRSF500139">
    <property type="entry name" value="AE"/>
    <property type="match status" value="1"/>
</dbReference>
<dbReference type="GO" id="GO:0004197">
    <property type="term" value="F:cysteine-type endopeptidase activity"/>
    <property type="evidence" value="ECO:0007669"/>
    <property type="project" value="InterPro"/>
</dbReference>
<evidence type="ECO:0000256" key="7">
    <source>
        <dbReference type="ARBA" id="ARBA00023180"/>
    </source>
</evidence>
<dbReference type="PIRSF" id="PIRSF019663">
    <property type="entry name" value="Legumain"/>
    <property type="match status" value="1"/>
</dbReference>
<reference evidence="11" key="1">
    <citation type="submission" date="2023-04" db="EMBL/GenBank/DDBJ databases">
        <authorList>
            <person name="Vijverberg K."/>
            <person name="Xiong W."/>
            <person name="Schranz E."/>
        </authorList>
    </citation>
    <scope>NUCLEOTIDE SEQUENCE</scope>
</reference>
<feature type="active site" description="Nucleophile" evidence="8">
    <location>
        <position position="209"/>
    </location>
</feature>
<dbReference type="Pfam" id="PF01650">
    <property type="entry name" value="Peptidase_C13"/>
    <property type="match status" value="1"/>
</dbReference>
<dbReference type="GO" id="GO:0006624">
    <property type="term" value="P:vacuolar protein processing"/>
    <property type="evidence" value="ECO:0007669"/>
    <property type="project" value="TreeGrafter"/>
</dbReference>
<evidence type="ECO:0000256" key="3">
    <source>
        <dbReference type="ARBA" id="ARBA00022729"/>
    </source>
</evidence>
<sequence>MAHWPKTFQLNLLLLSLLVVHFSQASRLTLFNTLTLGSTVNEPQGNSTTWAVLVAGSSGYQNYRHQANVCHAYQILKRGGLNDENIIVFMYDDIANDPSNPRPGTLINSPNGSDVYAGVPKDYTGENVTAANFYAVLLGNTTGVTGGSGKVVASKPNDRIFVYYTDHGGPGTLGMPNMPYIFANDFIQVLKTKHASGSYDEMVIYLEACDSGSIMQGLLPDDLNIYVITSTNPSELGWATYCPDMNPPPPPEYDVCLGDLFSVSWMEDSDSQDLNTETLEQQYLKVKTRTLNSNYSDKGSHVMQFGTLSITNETVSVYQGSTPSNFSANPIQSLGSMDVVNQRDADLYSMWQRYKRSTDNSEQKELLKKIKEIRTHREHLDSSVDMIQGHLLGNGEESVRDEGSVLVDDWECLKSMVRIFETHCGSLTQYGMKHTRTFANLCNSGVTRDAMDADSEATCSSYNMGKWNPATLGYSA</sequence>
<dbReference type="FunFam" id="3.40.50.1460:FF:000005">
    <property type="entry name" value="Vacuolar-processing enzyme beta-isozyme"/>
    <property type="match status" value="1"/>
</dbReference>
<evidence type="ECO:0000313" key="11">
    <source>
        <dbReference type="EMBL" id="CAI9291286.1"/>
    </source>
</evidence>
<keyword evidence="4" id="KW-0378">Hydrolase</keyword>
<evidence type="ECO:0000256" key="5">
    <source>
        <dbReference type="ARBA" id="ARBA00022807"/>
    </source>
</evidence>
<evidence type="ECO:0000256" key="2">
    <source>
        <dbReference type="ARBA" id="ARBA00022670"/>
    </source>
</evidence>
<dbReference type="Proteomes" id="UP001177003">
    <property type="component" value="Chromosome 6"/>
</dbReference>
<dbReference type="GO" id="GO:0051603">
    <property type="term" value="P:proteolysis involved in protein catabolic process"/>
    <property type="evidence" value="ECO:0007669"/>
    <property type="project" value="InterPro"/>
</dbReference>
<evidence type="ECO:0000256" key="1">
    <source>
        <dbReference type="ARBA" id="ARBA00009941"/>
    </source>
</evidence>
<keyword evidence="6" id="KW-1015">Disulfide bond</keyword>
<dbReference type="EMBL" id="OX465082">
    <property type="protein sequence ID" value="CAI9291286.1"/>
    <property type="molecule type" value="Genomic_DNA"/>
</dbReference>
<dbReference type="PRINTS" id="PR00776">
    <property type="entry name" value="HEMOGLOBNASE"/>
</dbReference>
<feature type="domain" description="Legumain prodomain" evidence="10">
    <location>
        <begin position="368"/>
        <end position="459"/>
    </location>
</feature>
<keyword evidence="2" id="KW-0645">Protease</keyword>
<organism evidence="11 12">
    <name type="scientific">Lactuca saligna</name>
    <name type="common">Willowleaf lettuce</name>
    <dbReference type="NCBI Taxonomy" id="75948"/>
    <lineage>
        <taxon>Eukaryota</taxon>
        <taxon>Viridiplantae</taxon>
        <taxon>Streptophyta</taxon>
        <taxon>Embryophyta</taxon>
        <taxon>Tracheophyta</taxon>
        <taxon>Spermatophyta</taxon>
        <taxon>Magnoliopsida</taxon>
        <taxon>eudicotyledons</taxon>
        <taxon>Gunneridae</taxon>
        <taxon>Pentapetalae</taxon>
        <taxon>asterids</taxon>
        <taxon>campanulids</taxon>
        <taxon>Asterales</taxon>
        <taxon>Asteraceae</taxon>
        <taxon>Cichorioideae</taxon>
        <taxon>Cichorieae</taxon>
        <taxon>Lactucinae</taxon>
        <taxon>Lactuca</taxon>
    </lineage>
</organism>
<protein>
    <recommendedName>
        <fullName evidence="10">Legumain prodomain domain-containing protein</fullName>
    </recommendedName>
</protein>
<proteinExistence type="inferred from homology"/>
<feature type="signal peptide" evidence="9">
    <location>
        <begin position="1"/>
        <end position="25"/>
    </location>
</feature>
<evidence type="ECO:0000256" key="8">
    <source>
        <dbReference type="PIRSR" id="PIRSR019663-1"/>
    </source>
</evidence>
<evidence type="ECO:0000256" key="6">
    <source>
        <dbReference type="ARBA" id="ARBA00023157"/>
    </source>
</evidence>
<feature type="chain" id="PRO_5041334794" description="Legumain prodomain domain-containing protein" evidence="9">
    <location>
        <begin position="26"/>
        <end position="476"/>
    </location>
</feature>
<dbReference type="InterPro" id="IPR048501">
    <property type="entry name" value="Legum_prodom"/>
</dbReference>
<evidence type="ECO:0000259" key="10">
    <source>
        <dbReference type="Pfam" id="PF20985"/>
    </source>
</evidence>
<evidence type="ECO:0000256" key="9">
    <source>
        <dbReference type="SAM" id="SignalP"/>
    </source>
</evidence>
<dbReference type="FunFam" id="1.10.132.130:FF:000001">
    <property type="entry name" value="Vacuolar-processing enzyme beta-isozyme"/>
    <property type="match status" value="1"/>
</dbReference>
<dbReference type="GO" id="GO:0005773">
    <property type="term" value="C:vacuole"/>
    <property type="evidence" value="ECO:0007669"/>
    <property type="project" value="GOC"/>
</dbReference>
<dbReference type="PANTHER" id="PTHR12000">
    <property type="entry name" value="HEMOGLOBINASE FAMILY MEMBER"/>
    <property type="match status" value="1"/>
</dbReference>
<name>A0AA35ZFF2_LACSI</name>
<dbReference type="Gene3D" id="1.10.132.130">
    <property type="match status" value="1"/>
</dbReference>
<keyword evidence="3 9" id="KW-0732">Signal</keyword>
<dbReference type="PANTHER" id="PTHR12000:SF54">
    <property type="entry name" value="PEPTIDASE C13, LEGUMAIN-RELATED"/>
    <property type="match status" value="1"/>
</dbReference>
<dbReference type="Pfam" id="PF20985">
    <property type="entry name" value="Legum_prodom"/>
    <property type="match status" value="1"/>
</dbReference>
<dbReference type="InterPro" id="IPR043577">
    <property type="entry name" value="AE"/>
</dbReference>
<keyword evidence="5" id="KW-0788">Thiol protease</keyword>
<dbReference type="InterPro" id="IPR001096">
    <property type="entry name" value="Peptidase_C13"/>
</dbReference>
<gene>
    <name evidence="11" type="ORF">LSALG_LOCUS30435</name>
</gene>
<accession>A0AA35ZFF2</accession>
<dbReference type="AlphaFoldDB" id="A0AA35ZFF2"/>
<dbReference type="InterPro" id="IPR046427">
    <property type="entry name" value="Legumain_prodom_sf"/>
</dbReference>
<keyword evidence="7" id="KW-0325">Glycoprotein</keyword>
<dbReference type="CDD" id="cd21115">
    <property type="entry name" value="legumain_C"/>
    <property type="match status" value="1"/>
</dbReference>
<evidence type="ECO:0000256" key="4">
    <source>
        <dbReference type="ARBA" id="ARBA00022801"/>
    </source>
</evidence>
<evidence type="ECO:0000313" key="12">
    <source>
        <dbReference type="Proteomes" id="UP001177003"/>
    </source>
</evidence>
<keyword evidence="12" id="KW-1185">Reference proteome</keyword>
<feature type="active site" evidence="8">
    <location>
        <position position="167"/>
    </location>
</feature>
<dbReference type="Gene3D" id="3.40.50.1460">
    <property type="match status" value="1"/>
</dbReference>